<gene>
    <name evidence="10" type="ORF">SAMN04488112_11249</name>
</gene>
<evidence type="ECO:0000259" key="9">
    <source>
        <dbReference type="SMART" id="SM00650"/>
    </source>
</evidence>
<evidence type="ECO:0000256" key="5">
    <source>
        <dbReference type="ARBA" id="ARBA00022884"/>
    </source>
</evidence>
<name>A0A1G6N8A7_9BACL</name>
<feature type="binding site" evidence="8">
    <location>
        <position position="65"/>
    </location>
    <ligand>
        <name>S-adenosyl-L-methionine</name>
        <dbReference type="ChEBI" id="CHEBI:59789"/>
    </ligand>
</feature>
<dbReference type="PANTHER" id="PTHR11727:SF7">
    <property type="entry name" value="DIMETHYLADENOSINE TRANSFERASE-RELATED"/>
    <property type="match status" value="1"/>
</dbReference>
<feature type="binding site" evidence="8">
    <location>
        <position position="106"/>
    </location>
    <ligand>
        <name>S-adenosyl-L-methionine</name>
        <dbReference type="ChEBI" id="CHEBI:59789"/>
    </ligand>
</feature>
<keyword evidence="4 8" id="KW-0949">S-adenosyl-L-methionine</keyword>
<sequence>MGKKRKTSVCHREFGQHFMHNRRTIQEIIQLADLRRKDHVVEIGAGTGALTIPLAEKAGDVLTVEKDPLLAEKLSRKIQGQSNIRLIQTDFLQMNLPRKPFCVVANIPYSITTPILHKLLDRPAMPLQRAVLVIEKGAAIRFTGTPIRDPRTLTWRMWFDIKRERTIPPDHFSPPPRVDSSILLIRKKKHPGIAPSHRTRFLALARTGLRHPHAPLSQAFTGVFTPPQITRLSRNLGIDRDTPVQSLNERHWEFLFQTMLHYVPPFRWPKKTNRS</sequence>
<dbReference type="NCBIfam" id="NF000499">
    <property type="entry name" value="Erm23S_rRNA_broad"/>
    <property type="match status" value="1"/>
</dbReference>
<evidence type="ECO:0000256" key="3">
    <source>
        <dbReference type="ARBA" id="ARBA00022679"/>
    </source>
</evidence>
<evidence type="ECO:0000256" key="2">
    <source>
        <dbReference type="ARBA" id="ARBA00022603"/>
    </source>
</evidence>
<evidence type="ECO:0000256" key="1">
    <source>
        <dbReference type="ARBA" id="ARBA00016505"/>
    </source>
</evidence>
<evidence type="ECO:0000313" key="10">
    <source>
        <dbReference type="EMBL" id="SDC64092.1"/>
    </source>
</evidence>
<evidence type="ECO:0000313" key="11">
    <source>
        <dbReference type="Proteomes" id="UP000199387"/>
    </source>
</evidence>
<accession>A0A1G6N8A7</accession>
<evidence type="ECO:0000256" key="8">
    <source>
        <dbReference type="PROSITE-ProRule" id="PRU01026"/>
    </source>
</evidence>
<feature type="binding site" evidence="8">
    <location>
        <position position="90"/>
    </location>
    <ligand>
        <name>S-adenosyl-L-methionine</name>
        <dbReference type="ChEBI" id="CHEBI:59789"/>
    </ligand>
</feature>
<evidence type="ECO:0000256" key="4">
    <source>
        <dbReference type="ARBA" id="ARBA00022691"/>
    </source>
</evidence>
<reference evidence="10 11" key="1">
    <citation type="submission" date="2016-10" db="EMBL/GenBank/DDBJ databases">
        <authorList>
            <person name="de Groot N.N."/>
        </authorList>
    </citation>
    <scope>NUCLEOTIDE SEQUENCE [LARGE SCALE GENOMIC DNA]</scope>
    <source>
        <strain evidence="10 11">DSM 45514</strain>
    </source>
</reference>
<keyword evidence="2 8" id="KW-0489">Methyltransferase</keyword>
<feature type="binding site" evidence="8">
    <location>
        <position position="17"/>
    </location>
    <ligand>
        <name>S-adenosyl-L-methionine</name>
        <dbReference type="ChEBI" id="CHEBI:59789"/>
    </ligand>
</feature>
<dbReference type="Pfam" id="PF00398">
    <property type="entry name" value="RrnaAD"/>
    <property type="match status" value="1"/>
</dbReference>
<dbReference type="OrthoDB" id="9786598at2"/>
<dbReference type="Gene3D" id="1.10.8.100">
    <property type="entry name" value="Ribosomal RNA adenine dimethylase-like, domain 2"/>
    <property type="match status" value="1"/>
</dbReference>
<dbReference type="PROSITE" id="PS01131">
    <property type="entry name" value="RRNA_A_DIMETH"/>
    <property type="match status" value="1"/>
</dbReference>
<feature type="binding site" evidence="8">
    <location>
        <position position="44"/>
    </location>
    <ligand>
        <name>S-adenosyl-L-methionine</name>
        <dbReference type="ChEBI" id="CHEBI:59789"/>
    </ligand>
</feature>
<comment type="similarity">
    <text evidence="8">Belongs to the class I-like SAM-binding methyltransferase superfamily. rRNA adenine N(6)-methyltransferase family.</text>
</comment>
<evidence type="ECO:0000256" key="7">
    <source>
        <dbReference type="ARBA" id="ARBA00030809"/>
    </source>
</evidence>
<dbReference type="InterPro" id="IPR001737">
    <property type="entry name" value="KsgA/Erm"/>
</dbReference>
<dbReference type="GO" id="GO:0000179">
    <property type="term" value="F:rRNA (adenine-N6,N6-)-dimethyltransferase activity"/>
    <property type="evidence" value="ECO:0007669"/>
    <property type="project" value="UniProtKB-UniRule"/>
</dbReference>
<dbReference type="PANTHER" id="PTHR11727">
    <property type="entry name" value="DIMETHYLADENOSINE TRANSFERASE"/>
    <property type="match status" value="1"/>
</dbReference>
<organism evidence="10 11">
    <name type="scientific">Melghirimyces thermohalophilus</name>
    <dbReference type="NCBI Taxonomy" id="1236220"/>
    <lineage>
        <taxon>Bacteria</taxon>
        <taxon>Bacillati</taxon>
        <taxon>Bacillota</taxon>
        <taxon>Bacilli</taxon>
        <taxon>Bacillales</taxon>
        <taxon>Thermoactinomycetaceae</taxon>
        <taxon>Melghirimyces</taxon>
    </lineage>
</organism>
<proteinExistence type="inferred from homology"/>
<dbReference type="SMART" id="SM00650">
    <property type="entry name" value="rADc"/>
    <property type="match status" value="1"/>
</dbReference>
<dbReference type="AlphaFoldDB" id="A0A1G6N8A7"/>
<dbReference type="PROSITE" id="PS51689">
    <property type="entry name" value="SAM_RNA_A_N6_MT"/>
    <property type="match status" value="1"/>
</dbReference>
<dbReference type="InterPro" id="IPR023165">
    <property type="entry name" value="rRNA_Ade_diMease-like_C"/>
</dbReference>
<dbReference type="RefSeq" id="WP_091570458.1">
    <property type="nucleotide sequence ID" value="NZ_FMZA01000012.1"/>
</dbReference>
<dbReference type="STRING" id="1236220.SAMN04488112_11249"/>
<evidence type="ECO:0000256" key="6">
    <source>
        <dbReference type="ARBA" id="ARBA00029941"/>
    </source>
</evidence>
<dbReference type="CDD" id="cd02440">
    <property type="entry name" value="AdoMet_MTases"/>
    <property type="match status" value="1"/>
</dbReference>
<dbReference type="InterPro" id="IPR029063">
    <property type="entry name" value="SAM-dependent_MTases_sf"/>
</dbReference>
<keyword evidence="5 8" id="KW-0694">RNA-binding</keyword>
<dbReference type="InterPro" id="IPR020598">
    <property type="entry name" value="rRNA_Ade_methylase_Trfase_N"/>
</dbReference>
<feature type="binding site" evidence="8">
    <location>
        <position position="19"/>
    </location>
    <ligand>
        <name>S-adenosyl-L-methionine</name>
        <dbReference type="ChEBI" id="CHEBI:59789"/>
    </ligand>
</feature>
<keyword evidence="11" id="KW-1185">Reference proteome</keyword>
<protein>
    <recommendedName>
        <fullName evidence="1">rRNA adenine N-6-methyltransferase</fullName>
    </recommendedName>
    <alternativeName>
        <fullName evidence="7">Erythromycin resistance protein</fullName>
    </alternativeName>
    <alternativeName>
        <fullName evidence="6">Macrolide-lincosamide-streptogramin B resistance protein</fullName>
    </alternativeName>
</protein>
<dbReference type="Proteomes" id="UP000199387">
    <property type="component" value="Unassembled WGS sequence"/>
</dbReference>
<keyword evidence="3 8" id="KW-0808">Transferase</keyword>
<dbReference type="EMBL" id="FMZA01000012">
    <property type="protein sequence ID" value="SDC64092.1"/>
    <property type="molecule type" value="Genomic_DNA"/>
</dbReference>
<dbReference type="GO" id="GO:0003723">
    <property type="term" value="F:RNA binding"/>
    <property type="evidence" value="ECO:0007669"/>
    <property type="project" value="UniProtKB-UniRule"/>
</dbReference>
<dbReference type="Gene3D" id="3.40.50.150">
    <property type="entry name" value="Vaccinia Virus protein VP39"/>
    <property type="match status" value="1"/>
</dbReference>
<dbReference type="InterPro" id="IPR020596">
    <property type="entry name" value="rRNA_Ade_Mease_Trfase_CS"/>
</dbReference>
<dbReference type="SUPFAM" id="SSF53335">
    <property type="entry name" value="S-adenosyl-L-methionine-dependent methyltransferases"/>
    <property type="match status" value="1"/>
</dbReference>
<feature type="domain" description="Ribosomal RNA adenine methylase transferase N-terminal" evidence="9">
    <location>
        <begin position="24"/>
        <end position="189"/>
    </location>
</feature>